<dbReference type="PANTHER" id="PTHR43133">
    <property type="entry name" value="RNA POLYMERASE ECF-TYPE SIGMA FACTO"/>
    <property type="match status" value="1"/>
</dbReference>
<keyword evidence="3" id="KW-0731">Sigma factor</keyword>
<dbReference type="RefSeq" id="WP_093263563.1">
    <property type="nucleotide sequence ID" value="NZ_FNKK01000002.1"/>
</dbReference>
<evidence type="ECO:0000256" key="3">
    <source>
        <dbReference type="ARBA" id="ARBA00023082"/>
    </source>
</evidence>
<dbReference type="NCBIfam" id="TIGR02983">
    <property type="entry name" value="SigE-fam_strep"/>
    <property type="match status" value="1"/>
</dbReference>
<dbReference type="GO" id="GO:0016987">
    <property type="term" value="F:sigma factor activity"/>
    <property type="evidence" value="ECO:0007669"/>
    <property type="project" value="UniProtKB-KW"/>
</dbReference>
<evidence type="ECO:0000313" key="8">
    <source>
        <dbReference type="Proteomes" id="UP000217103"/>
    </source>
</evidence>
<dbReference type="InterPro" id="IPR036388">
    <property type="entry name" value="WH-like_DNA-bd_sf"/>
</dbReference>
<evidence type="ECO:0000313" key="7">
    <source>
        <dbReference type="EMBL" id="SDQ67456.1"/>
    </source>
</evidence>
<keyword evidence="4" id="KW-0238">DNA-binding</keyword>
<reference evidence="7 8" key="1">
    <citation type="submission" date="2016-10" db="EMBL/GenBank/DDBJ databases">
        <authorList>
            <person name="de Groot N.N."/>
        </authorList>
    </citation>
    <scope>NUCLEOTIDE SEQUENCE [LARGE SCALE GENOMIC DNA]</scope>
    <source>
        <strain evidence="7 8">DSM 43794</strain>
    </source>
</reference>
<sequence length="176" mass="19856">MDAAAERRFREFVSARSPALMRLAFLLTGGDQHAAEDLLQTALARTVARWNSVDSPEAYVRQVMYRQQASWWRLARWRRETTVADPPESAGPDGTRAADMKIVVRRALARLTPRQRTVLVLRYFEDMPEAEIAAVLGCSVGTVRSTVHRSLARLRKSAPELAEFRDPRAFMGEVTA</sequence>
<evidence type="ECO:0000256" key="5">
    <source>
        <dbReference type="ARBA" id="ARBA00023163"/>
    </source>
</evidence>
<dbReference type="InterPro" id="IPR013249">
    <property type="entry name" value="RNA_pol_sigma70_r4_t2"/>
</dbReference>
<evidence type="ECO:0000259" key="6">
    <source>
        <dbReference type="SMART" id="SM00421"/>
    </source>
</evidence>
<dbReference type="GO" id="GO:0003677">
    <property type="term" value="F:DNA binding"/>
    <property type="evidence" value="ECO:0007669"/>
    <property type="project" value="UniProtKB-KW"/>
</dbReference>
<dbReference type="SUPFAM" id="SSF88659">
    <property type="entry name" value="Sigma3 and sigma4 domains of RNA polymerase sigma factors"/>
    <property type="match status" value="1"/>
</dbReference>
<feature type="domain" description="HTH luxR-type" evidence="6">
    <location>
        <begin position="108"/>
        <end position="165"/>
    </location>
</feature>
<evidence type="ECO:0000256" key="1">
    <source>
        <dbReference type="ARBA" id="ARBA00010641"/>
    </source>
</evidence>
<dbReference type="Proteomes" id="UP000217103">
    <property type="component" value="Unassembled WGS sequence"/>
</dbReference>
<comment type="similarity">
    <text evidence="1">Belongs to the sigma-70 factor family. ECF subfamily.</text>
</comment>
<dbReference type="InterPro" id="IPR000792">
    <property type="entry name" value="Tscrpt_reg_LuxR_C"/>
</dbReference>
<dbReference type="Pfam" id="PF08281">
    <property type="entry name" value="Sigma70_r4_2"/>
    <property type="match status" value="1"/>
</dbReference>
<dbReference type="Gene3D" id="1.10.1740.10">
    <property type="match status" value="1"/>
</dbReference>
<accession>A0A1H1CV54</accession>
<dbReference type="NCBIfam" id="TIGR02937">
    <property type="entry name" value="sigma70-ECF"/>
    <property type="match status" value="1"/>
</dbReference>
<dbReference type="EMBL" id="FNKK01000002">
    <property type="protein sequence ID" value="SDQ67456.1"/>
    <property type="molecule type" value="Genomic_DNA"/>
</dbReference>
<protein>
    <submittedName>
        <fullName evidence="7">RNA polymerase sigma-70 factor, sigma-E family</fullName>
    </submittedName>
</protein>
<dbReference type="SUPFAM" id="SSF88946">
    <property type="entry name" value="Sigma2 domain of RNA polymerase sigma factors"/>
    <property type="match status" value="1"/>
</dbReference>
<evidence type="ECO:0000256" key="2">
    <source>
        <dbReference type="ARBA" id="ARBA00023015"/>
    </source>
</evidence>
<dbReference type="InterPro" id="IPR014284">
    <property type="entry name" value="RNA_pol_sigma-70_dom"/>
</dbReference>
<dbReference type="AlphaFoldDB" id="A0A1H1CV54"/>
<dbReference type="OrthoDB" id="2046835at2"/>
<dbReference type="InterPro" id="IPR039425">
    <property type="entry name" value="RNA_pol_sigma-70-like"/>
</dbReference>
<gene>
    <name evidence="7" type="ORF">SAMN04489764_1635</name>
</gene>
<dbReference type="SMART" id="SM00421">
    <property type="entry name" value="HTH_LUXR"/>
    <property type="match status" value="1"/>
</dbReference>
<dbReference type="CDD" id="cd06171">
    <property type="entry name" value="Sigma70_r4"/>
    <property type="match status" value="1"/>
</dbReference>
<name>A0A1H1CV54_9ACTN</name>
<dbReference type="STRING" id="35622.SAMN04489764_1635"/>
<dbReference type="PANTHER" id="PTHR43133:SF50">
    <property type="entry name" value="ECF RNA POLYMERASE SIGMA FACTOR SIGM"/>
    <property type="match status" value="1"/>
</dbReference>
<dbReference type="GO" id="GO:0006352">
    <property type="term" value="P:DNA-templated transcription initiation"/>
    <property type="evidence" value="ECO:0007669"/>
    <property type="project" value="InterPro"/>
</dbReference>
<dbReference type="InterPro" id="IPR013325">
    <property type="entry name" value="RNA_pol_sigma_r2"/>
</dbReference>
<evidence type="ECO:0000256" key="4">
    <source>
        <dbReference type="ARBA" id="ARBA00023125"/>
    </source>
</evidence>
<organism evidence="7 8">
    <name type="scientific">Thermostaphylospora chromogena</name>
    <dbReference type="NCBI Taxonomy" id="35622"/>
    <lineage>
        <taxon>Bacteria</taxon>
        <taxon>Bacillati</taxon>
        <taxon>Actinomycetota</taxon>
        <taxon>Actinomycetes</taxon>
        <taxon>Streptosporangiales</taxon>
        <taxon>Thermomonosporaceae</taxon>
        <taxon>Thermostaphylospora</taxon>
    </lineage>
</organism>
<keyword evidence="5" id="KW-0804">Transcription</keyword>
<dbReference type="Gene3D" id="1.10.10.10">
    <property type="entry name" value="Winged helix-like DNA-binding domain superfamily/Winged helix DNA-binding domain"/>
    <property type="match status" value="1"/>
</dbReference>
<dbReference type="InterPro" id="IPR014325">
    <property type="entry name" value="RNA_pol_sigma-E_actinobac"/>
</dbReference>
<dbReference type="InterPro" id="IPR013324">
    <property type="entry name" value="RNA_pol_sigma_r3/r4-like"/>
</dbReference>
<keyword evidence="8" id="KW-1185">Reference proteome</keyword>
<keyword evidence="2" id="KW-0805">Transcription regulation</keyword>
<proteinExistence type="inferred from homology"/>